<protein>
    <submittedName>
        <fullName evidence="2">Uncharacterized protein</fullName>
    </submittedName>
</protein>
<dbReference type="RefSeq" id="WP_157567729.1">
    <property type="nucleotide sequence ID" value="NZ_WPIK01000011.1"/>
</dbReference>
<evidence type="ECO:0000313" key="3">
    <source>
        <dbReference type="Proteomes" id="UP000462014"/>
    </source>
</evidence>
<organism evidence="2 3">
    <name type="scientific">Mucilaginibacter arboris</name>
    <dbReference type="NCBI Taxonomy" id="2682090"/>
    <lineage>
        <taxon>Bacteria</taxon>
        <taxon>Pseudomonadati</taxon>
        <taxon>Bacteroidota</taxon>
        <taxon>Sphingobacteriia</taxon>
        <taxon>Sphingobacteriales</taxon>
        <taxon>Sphingobacteriaceae</taxon>
        <taxon>Mucilaginibacter</taxon>
    </lineage>
</organism>
<name>A0A7K1SZI4_9SPHI</name>
<feature type="signal peptide" evidence="1">
    <location>
        <begin position="1"/>
        <end position="20"/>
    </location>
</feature>
<dbReference type="EMBL" id="WPIK01000011">
    <property type="protein sequence ID" value="MVN22460.1"/>
    <property type="molecule type" value="Genomic_DNA"/>
</dbReference>
<accession>A0A7K1SZI4</accession>
<evidence type="ECO:0000313" key="2">
    <source>
        <dbReference type="EMBL" id="MVN22460.1"/>
    </source>
</evidence>
<sequence length="66" mass="7568">MKKSLLLFMLICTMSVASFAQQKVTKDETKVKKTTTVPQKVHNVFSKHKHYSGTKVKHVKKVEKAH</sequence>
<comment type="caution">
    <text evidence="2">The sequence shown here is derived from an EMBL/GenBank/DDBJ whole genome shotgun (WGS) entry which is preliminary data.</text>
</comment>
<feature type="chain" id="PRO_5029546690" evidence="1">
    <location>
        <begin position="21"/>
        <end position="66"/>
    </location>
</feature>
<evidence type="ECO:0000256" key="1">
    <source>
        <dbReference type="SAM" id="SignalP"/>
    </source>
</evidence>
<keyword evidence="1" id="KW-0732">Signal</keyword>
<keyword evidence="3" id="KW-1185">Reference proteome</keyword>
<dbReference type="AlphaFoldDB" id="A0A7K1SZI4"/>
<proteinExistence type="predicted"/>
<dbReference type="Proteomes" id="UP000462014">
    <property type="component" value="Unassembled WGS sequence"/>
</dbReference>
<gene>
    <name evidence="2" type="ORF">GO621_13050</name>
</gene>
<reference evidence="2 3" key="1">
    <citation type="submission" date="2019-12" db="EMBL/GenBank/DDBJ databases">
        <title>Mucilaginibacter sp. HMF7410 genome sequencing and assembly.</title>
        <authorList>
            <person name="Kang H."/>
            <person name="Cha I."/>
            <person name="Kim H."/>
            <person name="Joh K."/>
        </authorList>
    </citation>
    <scope>NUCLEOTIDE SEQUENCE [LARGE SCALE GENOMIC DNA]</scope>
    <source>
        <strain evidence="2 3">HMF7410</strain>
    </source>
</reference>